<reference evidence="1" key="1">
    <citation type="submission" date="2021-06" db="EMBL/GenBank/DDBJ databases">
        <authorList>
            <person name="Rolland C."/>
        </authorList>
    </citation>
    <scope>NUCLEOTIDE SEQUENCE</scope>
    <source>
        <strain evidence="1">347.936635</strain>
    </source>
</reference>
<gene>
    <name evidence="1" type="ORF">KOM_12_424</name>
</gene>
<sequence>MWTWLLGSGISEFIETGLTRNVRKLIIVRHKAMSQIPKELIAIIKFKKQQTEYDTMMSAFEQGVNPYLFFSSYASTNFFKWRTNHGVLRHLATVCKRLNNDVCAHQRKSPTCFRYFTRPEKANTSYGKLYNAIKDI</sequence>
<evidence type="ECO:0000313" key="1">
    <source>
        <dbReference type="EMBL" id="QYA18692.1"/>
    </source>
</evidence>
<name>A0A8F8KRK3_9VIRU</name>
<dbReference type="EMBL" id="MZ420154">
    <property type="protein sequence ID" value="QYA18692.1"/>
    <property type="molecule type" value="Genomic_DNA"/>
</dbReference>
<protein>
    <submittedName>
        <fullName evidence="1">Uncharacterized protein</fullName>
    </submittedName>
</protein>
<accession>A0A8F8KRK3</accession>
<proteinExistence type="predicted"/>
<organism evidence="1">
    <name type="scientific">Clandestinovirus</name>
    <dbReference type="NCBI Taxonomy" id="2831644"/>
    <lineage>
        <taxon>Viruses</taxon>
    </lineage>
</organism>